<proteinExistence type="predicted"/>
<accession>A0A6I1MT08</accession>
<organism evidence="1 2">
    <name type="scientific">Clostridium tarantellae</name>
    <dbReference type="NCBI Taxonomy" id="39493"/>
    <lineage>
        <taxon>Bacteria</taxon>
        <taxon>Bacillati</taxon>
        <taxon>Bacillota</taxon>
        <taxon>Clostridia</taxon>
        <taxon>Eubacteriales</taxon>
        <taxon>Clostridiaceae</taxon>
        <taxon>Clostridium</taxon>
    </lineage>
</organism>
<dbReference type="OrthoDB" id="4278026at2"/>
<dbReference type="Proteomes" id="UP000430345">
    <property type="component" value="Unassembled WGS sequence"/>
</dbReference>
<evidence type="ECO:0000313" key="2">
    <source>
        <dbReference type="Proteomes" id="UP000430345"/>
    </source>
</evidence>
<dbReference type="AlphaFoldDB" id="A0A6I1MT08"/>
<reference evidence="1 2" key="1">
    <citation type="submission" date="2019-10" db="EMBL/GenBank/DDBJ databases">
        <title>The Genome Sequence of Clostridium tarantellae Isolated from Fish Brain.</title>
        <authorList>
            <person name="Bano L."/>
            <person name="Kiel M."/>
            <person name="Sales G."/>
            <person name="Doxey A.C."/>
            <person name="Mansfield M.J."/>
            <person name="Schiavone M."/>
            <person name="Rossetto O."/>
            <person name="Pirazzini M."/>
            <person name="Dobrindt U."/>
            <person name="Montecucco C."/>
        </authorList>
    </citation>
    <scope>NUCLEOTIDE SEQUENCE [LARGE SCALE GENOMIC DNA]</scope>
    <source>
        <strain evidence="1 2">DSM 3997</strain>
    </source>
</reference>
<dbReference type="EMBL" id="WHJC01000062">
    <property type="protein sequence ID" value="MPQ43369.1"/>
    <property type="molecule type" value="Genomic_DNA"/>
</dbReference>
<name>A0A6I1MT08_9CLOT</name>
<comment type="caution">
    <text evidence="1">The sequence shown here is derived from an EMBL/GenBank/DDBJ whole genome shotgun (WGS) entry which is preliminary data.</text>
</comment>
<dbReference type="RefSeq" id="WP_152888833.1">
    <property type="nucleotide sequence ID" value="NZ_WHJC01000062.1"/>
</dbReference>
<gene>
    <name evidence="1" type="ORF">GBZ86_06305</name>
</gene>
<keyword evidence="2" id="KW-1185">Reference proteome</keyword>
<sequence length="138" mass="16321">MTTIIKTVKQYSYQLDKDVIKELLFIANEYKTVKNYVYSRYSGINSISLLGKDRKIRDEWVKSKFAEQWKLPARYWKLALNEAFGNIKSQWSNIKNKIKNKIKNAINNNGNLSANDKHYINYILKATSLYHKVLIQLR</sequence>
<evidence type="ECO:0008006" key="3">
    <source>
        <dbReference type="Google" id="ProtNLM"/>
    </source>
</evidence>
<protein>
    <recommendedName>
        <fullName evidence="3">Transposase</fullName>
    </recommendedName>
</protein>
<evidence type="ECO:0000313" key="1">
    <source>
        <dbReference type="EMBL" id="MPQ43369.1"/>
    </source>
</evidence>